<dbReference type="PANTHER" id="PTHR22754:SF32">
    <property type="entry name" value="DISCO-INTERACTING PROTEIN 2"/>
    <property type="match status" value="1"/>
</dbReference>
<organism evidence="3 4">
    <name type="scientific">Bacillus safensis</name>
    <dbReference type="NCBI Taxonomy" id="561879"/>
    <lineage>
        <taxon>Bacteria</taxon>
        <taxon>Bacillati</taxon>
        <taxon>Bacillota</taxon>
        <taxon>Bacilli</taxon>
        <taxon>Bacillales</taxon>
        <taxon>Bacillaceae</taxon>
        <taxon>Bacillus</taxon>
    </lineage>
</organism>
<name>A0A5S9M4J3_BACIA</name>
<evidence type="ECO:0000313" key="3">
    <source>
        <dbReference type="EMBL" id="BBP87084.1"/>
    </source>
</evidence>
<proteinExistence type="inferred from homology"/>
<evidence type="ECO:0000256" key="1">
    <source>
        <dbReference type="ARBA" id="ARBA00006432"/>
    </source>
</evidence>
<dbReference type="SUPFAM" id="SSF56801">
    <property type="entry name" value="Acetyl-CoA synthetase-like"/>
    <property type="match status" value="1"/>
</dbReference>
<dbReference type="InterPro" id="IPR042099">
    <property type="entry name" value="ANL_N_sf"/>
</dbReference>
<evidence type="ECO:0000313" key="4">
    <source>
        <dbReference type="Proteomes" id="UP000464658"/>
    </source>
</evidence>
<dbReference type="Pfam" id="PF00501">
    <property type="entry name" value="AMP-binding"/>
    <property type="match status" value="1"/>
</dbReference>
<gene>
    <name evidence="3" type="ORF">BsIDN1_07020</name>
</gene>
<dbReference type="AlphaFoldDB" id="A0A5S9M4J3"/>
<protein>
    <recommendedName>
        <fullName evidence="2">AMP-dependent synthetase/ligase domain-containing protein</fullName>
    </recommendedName>
</protein>
<comment type="similarity">
    <text evidence="1">Belongs to the ATP-dependent AMP-binding enzyme family.</text>
</comment>
<dbReference type="InterPro" id="IPR000873">
    <property type="entry name" value="AMP-dep_synth/lig_dom"/>
</dbReference>
<dbReference type="Proteomes" id="UP000464658">
    <property type="component" value="Chromosome"/>
</dbReference>
<reference evidence="3 4" key="1">
    <citation type="submission" date="2019-12" db="EMBL/GenBank/DDBJ databases">
        <title>Full genome sequence of a Bacillus safensis strain isolated from commercially available natto in Indonesia.</title>
        <authorList>
            <person name="Yoshida M."/>
            <person name="Uomi M."/>
            <person name="Waturangi D."/>
            <person name="Ekaputri J.J."/>
            <person name="Setiamarga D.H.E."/>
        </authorList>
    </citation>
    <scope>NUCLEOTIDE SEQUENCE [LARGE SCALE GENOMIC DNA]</scope>
    <source>
        <strain evidence="3 4">IDN1</strain>
    </source>
</reference>
<dbReference type="PANTHER" id="PTHR22754">
    <property type="entry name" value="DISCO-INTERACTING PROTEIN 2 DIP2 -RELATED"/>
    <property type="match status" value="1"/>
</dbReference>
<dbReference type="EMBL" id="AP021906">
    <property type="protein sequence ID" value="BBP87084.1"/>
    <property type="molecule type" value="Genomic_DNA"/>
</dbReference>
<accession>A0A5S9M4J3</accession>
<dbReference type="Gene3D" id="3.40.50.12780">
    <property type="entry name" value="N-terminal domain of ligase-like"/>
    <property type="match status" value="1"/>
</dbReference>
<evidence type="ECO:0000259" key="2">
    <source>
        <dbReference type="Pfam" id="PF00501"/>
    </source>
</evidence>
<feature type="domain" description="AMP-dependent synthetase/ligase" evidence="2">
    <location>
        <begin position="10"/>
        <end position="404"/>
    </location>
</feature>
<sequence length="425" mass="48048">MLIRSAFMSPDRGVTYMKEDGRTLTQTYPELLTSAERVLCGLRAAGLTNGDQVLLQLKDHQDFITVFWGCILGGIIPTPVSVPPVYDEMNQGVNKLKGVFQLQNEPFIITNEASAEDIAGLRETFEAKVMPILTIEALLAYEPDEQHYEPEPDEPVLQLLSSGSTGVPKCIRHHHQSILSRIIAFEQVNGFTHEDVSLNWMPLDHVGGIVMFHVHDVYLGCQQISPSIDQFIERPMVWLDWVETYGVTRTWAPNFAFAMMNEYEDDIRKGSWDLSTLTYIMNAAEAVVPKVTQRFMHIMGQHGLSRHAMVPAYGMSETSSAIVQSKKFMRNSEQDGQLTIDQTSLTSEIEYVTHDHPNKMTFTEVGTPIPSVWIRIVDEHHEVLPEDQVGRLQVKSPTIMMGYYQNEEANQEVFLRKTAGFTQGI</sequence>